<dbReference type="NCBIfam" id="NF040588">
    <property type="entry name" value="FxsC_Nterm"/>
    <property type="match status" value="1"/>
</dbReference>
<dbReference type="InterPro" id="IPR035897">
    <property type="entry name" value="Toll_tir_struct_dom_sf"/>
</dbReference>
<feature type="domain" description="TIR" evidence="2">
    <location>
        <begin position="54"/>
        <end position="135"/>
    </location>
</feature>
<organism evidence="3 4">
    <name type="scientific">Streptacidiphilus cavernicola</name>
    <dbReference type="NCBI Taxonomy" id="3342716"/>
    <lineage>
        <taxon>Bacteria</taxon>
        <taxon>Bacillati</taxon>
        <taxon>Actinomycetota</taxon>
        <taxon>Actinomycetes</taxon>
        <taxon>Kitasatosporales</taxon>
        <taxon>Streptomycetaceae</taxon>
        <taxon>Streptacidiphilus</taxon>
    </lineage>
</organism>
<dbReference type="RefSeq" id="WP_380530802.1">
    <property type="nucleotide sequence ID" value="NZ_JBHFAB010000001.1"/>
</dbReference>
<feature type="compositionally biased region" description="Basic and acidic residues" evidence="1">
    <location>
        <begin position="1"/>
        <end position="18"/>
    </location>
</feature>
<reference evidence="3 4" key="1">
    <citation type="submission" date="2024-09" db="EMBL/GenBank/DDBJ databases">
        <authorList>
            <person name="Lee S.D."/>
        </authorList>
    </citation>
    <scope>NUCLEOTIDE SEQUENCE [LARGE SCALE GENOMIC DNA]</scope>
    <source>
        <strain evidence="3 4">N8-3</strain>
    </source>
</reference>
<evidence type="ECO:0000313" key="4">
    <source>
        <dbReference type="Proteomes" id="UP001592531"/>
    </source>
</evidence>
<dbReference type="Pfam" id="PF13676">
    <property type="entry name" value="TIR_2"/>
    <property type="match status" value="1"/>
</dbReference>
<dbReference type="InterPro" id="IPR047603">
    <property type="entry name" value="FxsC_N"/>
</dbReference>
<evidence type="ECO:0000256" key="1">
    <source>
        <dbReference type="SAM" id="MobiDB-lite"/>
    </source>
</evidence>
<protein>
    <submittedName>
        <fullName evidence="3">TIR-like protein FxsC</fullName>
    </submittedName>
</protein>
<accession>A0ABV6VNJ3</accession>
<dbReference type="SUPFAM" id="SSF52200">
    <property type="entry name" value="Toll/Interleukin receptor TIR domain"/>
    <property type="match status" value="1"/>
</dbReference>
<dbReference type="Gene3D" id="3.40.50.10140">
    <property type="entry name" value="Toll/interleukin-1 receptor homology (TIR) domain"/>
    <property type="match status" value="1"/>
</dbReference>
<dbReference type="EMBL" id="JBHFAB010000001">
    <property type="protein sequence ID" value="MFC1415317.1"/>
    <property type="molecule type" value="Genomic_DNA"/>
</dbReference>
<keyword evidence="4" id="KW-1185">Reference proteome</keyword>
<sequence length="240" mass="27391">MQERIGDPGRDGSPDPRKAPPFMLSYARPTRGTGADLGPIKKFFDDLGEEIGYITPALKQAESAGFDQEMPLGTEWQRRLAYYLAHCRVLVPLLSPPFFESEWCGKEWWVFSRRRVVTRAPLKDDEQAVVPVIWVPVPSGGMHPLVQRLQYTNRYLPASYTRDGLLALSRRDGRDPDYRMAVNHIATRISELMEHSTVERGRPVNLATAPNAFAAVKGQPTWDHVRFWHEEDRPERPVQA</sequence>
<evidence type="ECO:0000259" key="2">
    <source>
        <dbReference type="Pfam" id="PF13676"/>
    </source>
</evidence>
<name>A0ABV6VNJ3_9ACTN</name>
<evidence type="ECO:0000313" key="3">
    <source>
        <dbReference type="EMBL" id="MFC1415317.1"/>
    </source>
</evidence>
<feature type="region of interest" description="Disordered" evidence="1">
    <location>
        <begin position="1"/>
        <end position="25"/>
    </location>
</feature>
<proteinExistence type="predicted"/>
<dbReference type="Proteomes" id="UP001592531">
    <property type="component" value="Unassembled WGS sequence"/>
</dbReference>
<comment type="caution">
    <text evidence="3">The sequence shown here is derived from an EMBL/GenBank/DDBJ whole genome shotgun (WGS) entry which is preliminary data.</text>
</comment>
<dbReference type="InterPro" id="IPR000157">
    <property type="entry name" value="TIR_dom"/>
</dbReference>
<gene>
    <name evidence="3" type="ORF">ACEZDE_01460</name>
</gene>